<name>A0A1G8JNC2_9BACI</name>
<dbReference type="EMBL" id="FNDU01000006">
    <property type="protein sequence ID" value="SDI32779.1"/>
    <property type="molecule type" value="Genomic_DNA"/>
</dbReference>
<dbReference type="STRING" id="930129.SAMN05216352_106270"/>
<dbReference type="SUPFAM" id="SSF51735">
    <property type="entry name" value="NAD(P)-binding Rossmann-fold domains"/>
    <property type="match status" value="1"/>
</dbReference>
<reference evidence="1 2" key="1">
    <citation type="submission" date="2016-10" db="EMBL/GenBank/DDBJ databases">
        <authorList>
            <person name="de Groot N.N."/>
        </authorList>
    </citation>
    <scope>NUCLEOTIDE SEQUENCE [LARGE SCALE GENOMIC DNA]</scope>
    <source>
        <strain evidence="2">P4B,CCM 7963,CECT 7998,DSM 25260,IBRC-M 10614,KCTC 13821</strain>
    </source>
</reference>
<dbReference type="Gene3D" id="3.40.50.720">
    <property type="entry name" value="NAD(P)-binding Rossmann-like Domain"/>
    <property type="match status" value="1"/>
</dbReference>
<gene>
    <name evidence="1" type="ORF">SAMN05216352_106270</name>
</gene>
<sequence length="67" mass="7280">MVENKVVFITGAASGIGYEIGVEFAKNGAKVVLTDINEDKVREVTDTLRQNGFDCMGLKCDVTKEVL</sequence>
<dbReference type="RefSeq" id="WP_254780991.1">
    <property type="nucleotide sequence ID" value="NZ_KZ614149.1"/>
</dbReference>
<evidence type="ECO:0000313" key="2">
    <source>
        <dbReference type="Proteomes" id="UP000199017"/>
    </source>
</evidence>
<protein>
    <submittedName>
        <fullName evidence="1">3-hydroxybutyrate dehydrogenase</fullName>
    </submittedName>
</protein>
<dbReference type="PANTHER" id="PTHR42820:SF1">
    <property type="entry name" value="SHORT-CHAIN DEHYDROGENASE_REDUCTASE FAMILY PROTEIN"/>
    <property type="match status" value="1"/>
</dbReference>
<dbReference type="InterPro" id="IPR002347">
    <property type="entry name" value="SDR_fam"/>
</dbReference>
<keyword evidence="2" id="KW-1185">Reference proteome</keyword>
<proteinExistence type="predicted"/>
<dbReference type="PANTHER" id="PTHR42820">
    <property type="entry name" value="SHORT-CHAIN DEHYDROGENASE REDUCTASE"/>
    <property type="match status" value="1"/>
</dbReference>
<organism evidence="1 2">
    <name type="scientific">Alteribacillus bidgolensis</name>
    <dbReference type="NCBI Taxonomy" id="930129"/>
    <lineage>
        <taxon>Bacteria</taxon>
        <taxon>Bacillati</taxon>
        <taxon>Bacillota</taxon>
        <taxon>Bacilli</taxon>
        <taxon>Bacillales</taxon>
        <taxon>Bacillaceae</taxon>
        <taxon>Alteribacillus</taxon>
    </lineage>
</organism>
<dbReference type="InterPro" id="IPR036291">
    <property type="entry name" value="NAD(P)-bd_dom_sf"/>
</dbReference>
<dbReference type="Pfam" id="PF00106">
    <property type="entry name" value="adh_short"/>
    <property type="match status" value="1"/>
</dbReference>
<evidence type="ECO:0000313" key="1">
    <source>
        <dbReference type="EMBL" id="SDI32779.1"/>
    </source>
</evidence>
<dbReference type="Proteomes" id="UP000199017">
    <property type="component" value="Unassembled WGS sequence"/>
</dbReference>
<accession>A0A1G8JNC2</accession>
<dbReference type="AlphaFoldDB" id="A0A1G8JNC2"/>